<protein>
    <submittedName>
        <fullName evidence="1">Uncharacterized protein</fullName>
    </submittedName>
</protein>
<name>A0A0E9RL10_ANGAN</name>
<organism evidence="1">
    <name type="scientific">Anguilla anguilla</name>
    <name type="common">European freshwater eel</name>
    <name type="synonym">Muraena anguilla</name>
    <dbReference type="NCBI Taxonomy" id="7936"/>
    <lineage>
        <taxon>Eukaryota</taxon>
        <taxon>Metazoa</taxon>
        <taxon>Chordata</taxon>
        <taxon>Craniata</taxon>
        <taxon>Vertebrata</taxon>
        <taxon>Euteleostomi</taxon>
        <taxon>Actinopterygii</taxon>
        <taxon>Neopterygii</taxon>
        <taxon>Teleostei</taxon>
        <taxon>Anguilliformes</taxon>
        <taxon>Anguillidae</taxon>
        <taxon>Anguilla</taxon>
    </lineage>
</organism>
<dbReference type="AlphaFoldDB" id="A0A0E9RL10"/>
<evidence type="ECO:0000313" key="1">
    <source>
        <dbReference type="EMBL" id="JAH29811.1"/>
    </source>
</evidence>
<accession>A0A0E9RL10</accession>
<proteinExistence type="predicted"/>
<reference evidence="1" key="1">
    <citation type="submission" date="2014-11" db="EMBL/GenBank/DDBJ databases">
        <authorList>
            <person name="Amaro Gonzalez C."/>
        </authorList>
    </citation>
    <scope>NUCLEOTIDE SEQUENCE</scope>
</reference>
<dbReference type="EMBL" id="GBXM01078766">
    <property type="protein sequence ID" value="JAH29811.1"/>
    <property type="molecule type" value="Transcribed_RNA"/>
</dbReference>
<sequence length="50" mass="5712">MLQLNAIPPPYIQGAHHTRSGNLSTVYRSMTSPWGLQWSRKWMRVSCGPL</sequence>
<reference evidence="1" key="2">
    <citation type="journal article" date="2015" name="Fish Shellfish Immunol.">
        <title>Early steps in the European eel (Anguilla anguilla)-Vibrio vulnificus interaction in the gills: Role of the RtxA13 toxin.</title>
        <authorList>
            <person name="Callol A."/>
            <person name="Pajuelo D."/>
            <person name="Ebbesson L."/>
            <person name="Teles M."/>
            <person name="MacKenzie S."/>
            <person name="Amaro C."/>
        </authorList>
    </citation>
    <scope>NUCLEOTIDE SEQUENCE</scope>
</reference>